<dbReference type="PRINTS" id="PR00463">
    <property type="entry name" value="EP450I"/>
</dbReference>
<dbReference type="EMBL" id="SNVI01000001">
    <property type="protein sequence ID" value="TFE47019.1"/>
    <property type="molecule type" value="Genomic_DNA"/>
</dbReference>
<evidence type="ECO:0000313" key="9">
    <source>
        <dbReference type="Proteomes" id="UP000297385"/>
    </source>
</evidence>
<evidence type="ECO:0000256" key="3">
    <source>
        <dbReference type="ARBA" id="ARBA00023004"/>
    </source>
</evidence>
<dbReference type="InterPro" id="IPR036922">
    <property type="entry name" value="Rieske_2Fe-2S_sf"/>
</dbReference>
<dbReference type="InterPro" id="IPR001128">
    <property type="entry name" value="Cyt_P450"/>
</dbReference>
<dbReference type="InterPro" id="IPR017972">
    <property type="entry name" value="Cyt_P450_CS"/>
</dbReference>
<keyword evidence="6" id="KW-0503">Monooxygenase</keyword>
<dbReference type="PANTHER" id="PTHR24301:SF2">
    <property type="entry name" value="THROMBOXANE-A SYNTHASE"/>
    <property type="match status" value="1"/>
</dbReference>
<dbReference type="InterPro" id="IPR002401">
    <property type="entry name" value="Cyt_P450_E_grp-I"/>
</dbReference>
<dbReference type="CDD" id="cd11083">
    <property type="entry name" value="CYP_unk"/>
    <property type="match status" value="1"/>
</dbReference>
<dbReference type="InterPro" id="IPR017941">
    <property type="entry name" value="Rieske_2Fe-2S"/>
</dbReference>
<comment type="caution">
    <text evidence="8">The sequence shown here is derived from an EMBL/GenBank/DDBJ whole genome shotgun (WGS) entry which is preliminary data.</text>
</comment>
<dbReference type="GO" id="GO:0004497">
    <property type="term" value="F:monooxygenase activity"/>
    <property type="evidence" value="ECO:0007669"/>
    <property type="project" value="UniProtKB-KW"/>
</dbReference>
<dbReference type="GO" id="GO:0020037">
    <property type="term" value="F:heme binding"/>
    <property type="evidence" value="ECO:0007669"/>
    <property type="project" value="InterPro"/>
</dbReference>
<evidence type="ECO:0000256" key="5">
    <source>
        <dbReference type="PIRSR" id="PIRSR602401-1"/>
    </source>
</evidence>
<dbReference type="AlphaFoldDB" id="A0A4Y8NBA7"/>
<sequence>MNASLQAVRSDSPDTVVIARTKELEDDGIKAANVDGIDLIVLRHDNAISIFQGRCPHQGTLLSEGTVKDGVLTCRAHGWQFDCSSGCKQGPSRSNLKRFDAIVENGEVKVDRNDVRAWNAQRPAPPVIMPCRESPVRSLAQLPGPKRVPFLGNTLQLRPEKLHLVLEEWCREFGPVYTFRLIGRPFVAIADPALISQVLRDRPGAYRRWNVIETVARELGINGVFSMEGEAWRRQRQLVAKALDPLHLRAFFPLLCEMTRRLLQRWEKAEREQQSIDIQKDLMRYTVDVTTNLAFGYDMDTIESEGEVIQRHLEVVFPMINRRINAPFPYWHYVKLPADKTLDRALIAVQALTKDLIAANRARLAQRPETDAMPTNLLEALLMAQHDGEAPLTDDEVLANVFTILLAGQDTTANTVAWVAYFMASLPDVQRKMQEEVDAVIGSAAMLEDFDAGDALLYLNAVISESMRLKSVTPVLAVEPNYDVQVGDIAIPKGAVLSLLTREAGLQQGGHSAPDVFDPDRWLTGESAASHHRAGFMPFGSGPRLCPGRSLALMEVRSAVAMLCRNFDLLLVDGESEVEEVFAFSMVPRNLRIELRRRG</sequence>
<organism evidence="8 9">
    <name type="scientific">Paraburkholderia dipogonis</name>
    <dbReference type="NCBI Taxonomy" id="1211383"/>
    <lineage>
        <taxon>Bacteria</taxon>
        <taxon>Pseudomonadati</taxon>
        <taxon>Pseudomonadota</taxon>
        <taxon>Betaproteobacteria</taxon>
        <taxon>Burkholderiales</taxon>
        <taxon>Burkholderiaceae</taxon>
        <taxon>Paraburkholderia</taxon>
    </lineage>
</organism>
<evidence type="ECO:0000256" key="2">
    <source>
        <dbReference type="ARBA" id="ARBA00022723"/>
    </source>
</evidence>
<keyword evidence="6" id="KW-0560">Oxidoreductase</keyword>
<dbReference type="GO" id="GO:0005506">
    <property type="term" value="F:iron ion binding"/>
    <property type="evidence" value="ECO:0007669"/>
    <property type="project" value="InterPro"/>
</dbReference>
<gene>
    <name evidence="8" type="ORF">E2553_19475</name>
</gene>
<dbReference type="PROSITE" id="PS51296">
    <property type="entry name" value="RIESKE"/>
    <property type="match status" value="1"/>
</dbReference>
<evidence type="ECO:0000256" key="6">
    <source>
        <dbReference type="RuleBase" id="RU000461"/>
    </source>
</evidence>
<proteinExistence type="inferred from homology"/>
<dbReference type="PROSITE" id="PS00086">
    <property type="entry name" value="CYTOCHROME_P450"/>
    <property type="match status" value="1"/>
</dbReference>
<dbReference type="PANTHER" id="PTHR24301">
    <property type="entry name" value="THROMBOXANE-A SYNTHASE"/>
    <property type="match status" value="1"/>
</dbReference>
<keyword evidence="2 5" id="KW-0479">Metal-binding</keyword>
<evidence type="ECO:0000259" key="7">
    <source>
        <dbReference type="PROSITE" id="PS51296"/>
    </source>
</evidence>
<accession>A0A4Y8NBA7</accession>
<dbReference type="Gene3D" id="1.10.630.10">
    <property type="entry name" value="Cytochrome P450"/>
    <property type="match status" value="1"/>
</dbReference>
<dbReference type="RefSeq" id="WP_134458633.1">
    <property type="nucleotide sequence ID" value="NZ_JBHMFL010000112.1"/>
</dbReference>
<keyword evidence="4" id="KW-0411">Iron-sulfur</keyword>
<dbReference type="Gene3D" id="2.102.10.10">
    <property type="entry name" value="Rieske [2Fe-2S] iron-sulphur domain"/>
    <property type="match status" value="1"/>
</dbReference>
<dbReference type="InterPro" id="IPR036396">
    <property type="entry name" value="Cyt_P450_sf"/>
</dbReference>
<keyword evidence="1" id="KW-0001">2Fe-2S</keyword>
<evidence type="ECO:0000256" key="4">
    <source>
        <dbReference type="ARBA" id="ARBA00023014"/>
    </source>
</evidence>
<name>A0A4Y8NBA7_9BURK</name>
<keyword evidence="5 6" id="KW-0349">Heme</keyword>
<comment type="similarity">
    <text evidence="6">Belongs to the cytochrome P450 family.</text>
</comment>
<dbReference type="Proteomes" id="UP000297385">
    <property type="component" value="Unassembled WGS sequence"/>
</dbReference>
<dbReference type="Pfam" id="PF00067">
    <property type="entry name" value="p450"/>
    <property type="match status" value="1"/>
</dbReference>
<dbReference type="SUPFAM" id="SSF48264">
    <property type="entry name" value="Cytochrome P450"/>
    <property type="match status" value="1"/>
</dbReference>
<evidence type="ECO:0000313" key="8">
    <source>
        <dbReference type="EMBL" id="TFE47019.1"/>
    </source>
</evidence>
<dbReference type="SUPFAM" id="SSF50022">
    <property type="entry name" value="ISP domain"/>
    <property type="match status" value="1"/>
</dbReference>
<protein>
    <submittedName>
        <fullName evidence="8">Cytochrome P450</fullName>
    </submittedName>
</protein>
<evidence type="ECO:0000256" key="1">
    <source>
        <dbReference type="ARBA" id="ARBA00022714"/>
    </source>
</evidence>
<dbReference type="Pfam" id="PF00355">
    <property type="entry name" value="Rieske"/>
    <property type="match status" value="1"/>
</dbReference>
<reference evidence="8 9" key="1">
    <citation type="submission" date="2019-03" db="EMBL/GenBank/DDBJ databases">
        <title>Complete Genome Sequence of Paraburkholderia dipogonis ICMP 19430T, a Nitrogen-fixing Symbiont of the South African Invasive Legume Dipogon lignosus in New Zealand.</title>
        <authorList>
            <person name="De Meyer S.E."/>
        </authorList>
    </citation>
    <scope>NUCLEOTIDE SEQUENCE [LARGE SCALE GENOMIC DNA]</scope>
    <source>
        <strain evidence="8 9">ICMP 19430</strain>
    </source>
</reference>
<keyword evidence="3 5" id="KW-0408">Iron</keyword>
<dbReference type="GO" id="GO:0051537">
    <property type="term" value="F:2 iron, 2 sulfur cluster binding"/>
    <property type="evidence" value="ECO:0007669"/>
    <property type="project" value="UniProtKB-KW"/>
</dbReference>
<dbReference type="GeneID" id="97307106"/>
<comment type="cofactor">
    <cofactor evidence="5">
        <name>heme</name>
        <dbReference type="ChEBI" id="CHEBI:30413"/>
    </cofactor>
</comment>
<feature type="binding site" description="axial binding residue" evidence="5">
    <location>
        <position position="546"/>
    </location>
    <ligand>
        <name>heme</name>
        <dbReference type="ChEBI" id="CHEBI:30413"/>
    </ligand>
    <ligandPart>
        <name>Fe</name>
        <dbReference type="ChEBI" id="CHEBI:18248"/>
    </ligandPart>
</feature>
<dbReference type="GO" id="GO:0016705">
    <property type="term" value="F:oxidoreductase activity, acting on paired donors, with incorporation or reduction of molecular oxygen"/>
    <property type="evidence" value="ECO:0007669"/>
    <property type="project" value="InterPro"/>
</dbReference>
<dbReference type="CDD" id="cd03467">
    <property type="entry name" value="Rieske"/>
    <property type="match status" value="1"/>
</dbReference>
<feature type="domain" description="Rieske" evidence="7">
    <location>
        <begin position="16"/>
        <end position="110"/>
    </location>
</feature>
<dbReference type="PRINTS" id="PR00385">
    <property type="entry name" value="P450"/>
</dbReference>